<evidence type="ECO:0000313" key="3">
    <source>
        <dbReference type="Proteomes" id="UP000826234"/>
    </source>
</evidence>
<reference evidence="2 3" key="1">
    <citation type="journal article" date="2022" name="Gigascience">
        <title>A chromosome-level genome assembly and annotation of the desert horned lizard, Phrynosoma platyrhinos, provides insight into chromosomal rearrangements among reptiles.</title>
        <authorList>
            <person name="Koochekian N."/>
            <person name="Ascanio A."/>
            <person name="Farleigh K."/>
            <person name="Card D.C."/>
            <person name="Schield D.R."/>
            <person name="Castoe T.A."/>
            <person name="Jezkova T."/>
        </authorList>
    </citation>
    <scope>NUCLEOTIDE SEQUENCE [LARGE SCALE GENOMIC DNA]</scope>
    <source>
        <strain evidence="2">NK-2021</strain>
    </source>
</reference>
<proteinExistence type="predicted"/>
<keyword evidence="3" id="KW-1185">Reference proteome</keyword>
<dbReference type="PANTHER" id="PTHR14386:SF2">
    <property type="entry name" value="PROTEIN FAM204A"/>
    <property type="match status" value="1"/>
</dbReference>
<dbReference type="Proteomes" id="UP000826234">
    <property type="component" value="Unassembled WGS sequence"/>
</dbReference>
<evidence type="ECO:0000313" key="2">
    <source>
        <dbReference type="EMBL" id="KAH0623709.1"/>
    </source>
</evidence>
<comment type="caution">
    <text evidence="2">The sequence shown here is derived from an EMBL/GenBank/DDBJ whole genome shotgun (WGS) entry which is preliminary data.</text>
</comment>
<dbReference type="InterPro" id="IPR037690">
    <property type="entry name" value="FAM204A"/>
</dbReference>
<evidence type="ECO:0008006" key="4">
    <source>
        <dbReference type="Google" id="ProtNLM"/>
    </source>
</evidence>
<protein>
    <recommendedName>
        <fullName evidence="4">Protein FAM204A</fullName>
    </recommendedName>
</protein>
<dbReference type="PANTHER" id="PTHR14386">
    <property type="entry name" value="PROTEIN FAM204A"/>
    <property type="match status" value="1"/>
</dbReference>
<accession>A0ABQ7T219</accession>
<feature type="compositionally biased region" description="Acidic residues" evidence="1">
    <location>
        <begin position="13"/>
        <end position="25"/>
    </location>
</feature>
<feature type="region of interest" description="Disordered" evidence="1">
    <location>
        <begin position="100"/>
        <end position="130"/>
    </location>
</feature>
<evidence type="ECO:0000256" key="1">
    <source>
        <dbReference type="SAM" id="MobiDB-lite"/>
    </source>
</evidence>
<name>A0ABQ7T219_PHRPL</name>
<dbReference type="EMBL" id="JAIPUX010001880">
    <property type="protein sequence ID" value="KAH0623709.1"/>
    <property type="molecule type" value="Genomic_DNA"/>
</dbReference>
<organism evidence="2 3">
    <name type="scientific">Phrynosoma platyrhinos</name>
    <name type="common">Desert horned lizard</name>
    <dbReference type="NCBI Taxonomy" id="52577"/>
    <lineage>
        <taxon>Eukaryota</taxon>
        <taxon>Metazoa</taxon>
        <taxon>Chordata</taxon>
        <taxon>Craniata</taxon>
        <taxon>Vertebrata</taxon>
        <taxon>Euteleostomi</taxon>
        <taxon>Lepidosauria</taxon>
        <taxon>Squamata</taxon>
        <taxon>Bifurcata</taxon>
        <taxon>Unidentata</taxon>
        <taxon>Episquamata</taxon>
        <taxon>Toxicofera</taxon>
        <taxon>Iguania</taxon>
        <taxon>Phrynosomatidae</taxon>
        <taxon>Phrynosomatinae</taxon>
        <taxon>Phrynosoma</taxon>
    </lineage>
</organism>
<feature type="region of interest" description="Disordered" evidence="1">
    <location>
        <begin position="1"/>
        <end position="32"/>
    </location>
</feature>
<feature type="compositionally biased region" description="Basic residues" evidence="1">
    <location>
        <begin position="110"/>
        <end position="120"/>
    </location>
</feature>
<gene>
    <name evidence="2" type="ORF">JD844_006781</name>
</gene>
<sequence>MWSGLLPPGLNESDVDTSSDEEETLDGPGLILKEEREKKYFKCCQTEKPETEKPEDVTENKSVSAVVADEVQESQACPSGVSLDIWNKFQSLQKKNFEMKIQVQNQRDKGQKRKRSRKAKLKESSQEIIESQQSIKENQLKELTQYFGINDRFKPLSSKEAPPKSGLEISIDRSLAEGDVEQAEELSDRLATRELGVKIAKAVACRNFVKEKKDAETSLEARKKKKLAWGFEAKKRWETKSNMGYM</sequence>